<gene>
    <name evidence="1" type="ORF">KVP70_26035</name>
    <name evidence="2" type="ORF">L1274_005757</name>
</gene>
<sequence>MKKSTVVAALIVAACIGLYVGAQYLDLGGLFKRMHGM</sequence>
<name>A0AA41LAL7_9BURK</name>
<dbReference type="AlphaFoldDB" id="A0AA41LAL7"/>
<proteinExistence type="predicted"/>
<comment type="caution">
    <text evidence="1">The sequence shown here is derived from an EMBL/GenBank/DDBJ whole genome shotgun (WGS) entry which is preliminary data.</text>
</comment>
<dbReference type="PROSITE" id="PS51257">
    <property type="entry name" value="PROKAR_LIPOPROTEIN"/>
    <property type="match status" value="1"/>
</dbReference>
<dbReference type="Proteomes" id="UP001162889">
    <property type="component" value="Unassembled WGS sequence"/>
</dbReference>
<reference evidence="2" key="2">
    <citation type="submission" date="2022-03" db="EMBL/GenBank/DDBJ databases">
        <title>Genome Encyclopedia of Bacteria and Archaea VI: Functional Genomics of Type Strains.</title>
        <authorList>
            <person name="Whitman W."/>
        </authorList>
    </citation>
    <scope>NUCLEOTIDE SEQUENCE</scope>
    <source>
        <strain evidence="2">HSC-15S17</strain>
    </source>
</reference>
<dbReference type="EMBL" id="JALJZU010000014">
    <property type="protein sequence ID" value="MCP2012003.1"/>
    <property type="molecule type" value="Genomic_DNA"/>
</dbReference>
<dbReference type="RefSeq" id="WP_217945329.1">
    <property type="nucleotide sequence ID" value="NZ_JAHTGR010000017.1"/>
</dbReference>
<organism evidence="1 3">
    <name type="scientific">Duganella violaceipulchra</name>
    <dbReference type="NCBI Taxonomy" id="2849652"/>
    <lineage>
        <taxon>Bacteria</taxon>
        <taxon>Pseudomonadati</taxon>
        <taxon>Pseudomonadota</taxon>
        <taxon>Betaproteobacteria</taxon>
        <taxon>Burkholderiales</taxon>
        <taxon>Oxalobacteraceae</taxon>
        <taxon>Telluria group</taxon>
        <taxon>Duganella</taxon>
    </lineage>
</organism>
<evidence type="ECO:0000313" key="2">
    <source>
        <dbReference type="EMBL" id="MCP2012003.1"/>
    </source>
</evidence>
<reference evidence="1" key="1">
    <citation type="submission" date="2021-07" db="EMBL/GenBank/DDBJ databases">
        <title>Characterization of violacein-producing bacteria and related species.</title>
        <authorList>
            <person name="Wilson H.S."/>
            <person name="De Leon M.E."/>
        </authorList>
    </citation>
    <scope>NUCLEOTIDE SEQUENCE</scope>
    <source>
        <strain evidence="1">HSC-15S17</strain>
    </source>
</reference>
<keyword evidence="4" id="KW-1185">Reference proteome</keyword>
<accession>A0AA41LAL7</accession>
<protein>
    <submittedName>
        <fullName evidence="1">YdgA family protein</fullName>
    </submittedName>
</protein>
<dbReference type="EMBL" id="JAHTGR010000017">
    <property type="protein sequence ID" value="MBV6324400.1"/>
    <property type="molecule type" value="Genomic_DNA"/>
</dbReference>
<evidence type="ECO:0000313" key="1">
    <source>
        <dbReference type="EMBL" id="MBV6324400.1"/>
    </source>
</evidence>
<dbReference type="Proteomes" id="UP001155901">
    <property type="component" value="Unassembled WGS sequence"/>
</dbReference>
<evidence type="ECO:0000313" key="4">
    <source>
        <dbReference type="Proteomes" id="UP001162889"/>
    </source>
</evidence>
<evidence type="ECO:0000313" key="3">
    <source>
        <dbReference type="Proteomes" id="UP001155901"/>
    </source>
</evidence>